<dbReference type="EMBL" id="GU567970">
    <property type="protein sequence ID" value="ADI21953.1"/>
    <property type="molecule type" value="Genomic_DNA"/>
</dbReference>
<proteinExistence type="predicted"/>
<evidence type="ECO:0000256" key="1">
    <source>
        <dbReference type="SAM" id="MobiDB-lite"/>
    </source>
</evidence>
<dbReference type="AlphaFoldDB" id="E7C3C9"/>
<accession>E7C3C9</accession>
<feature type="compositionally biased region" description="Basic residues" evidence="1">
    <location>
        <begin position="1"/>
        <end position="10"/>
    </location>
</feature>
<protein>
    <submittedName>
        <fullName evidence="2">Uncharacterized protein</fullName>
    </submittedName>
</protein>
<evidence type="ECO:0000313" key="2">
    <source>
        <dbReference type="EMBL" id="ADI21953.1"/>
    </source>
</evidence>
<feature type="region of interest" description="Disordered" evidence="1">
    <location>
        <begin position="1"/>
        <end position="48"/>
    </location>
</feature>
<reference evidence="2" key="1">
    <citation type="submission" date="2010-01" db="EMBL/GenBank/DDBJ databases">
        <title>Genome fragments of uncultured bacteria from the North Pacific subtropical Gyre.</title>
        <authorList>
            <person name="Pham V.D."/>
            <person name="Delong E.F."/>
        </authorList>
    </citation>
    <scope>NUCLEOTIDE SEQUENCE</scope>
</reference>
<name>E7C3C9_9BACT</name>
<sequence>MSSKSGKGKNKSRDPSWRLRHALGHKIEDDPKRYIRKQKHRKQTEEKD</sequence>
<organism evidence="2">
    <name type="scientific">uncultured nuHF2 cluster bacterium HF0130_29D04</name>
    <dbReference type="NCBI Taxonomy" id="723587"/>
    <lineage>
        <taxon>Bacteria</taxon>
        <taxon>environmental samples</taxon>
    </lineage>
</organism>